<protein>
    <submittedName>
        <fullName evidence="1">Uncharacterized protein</fullName>
    </submittedName>
</protein>
<sequence>MNQELTKRLSEMEVRLLTVEHGDQRTKDPSIGTNPVTKDVYPEQNAAKTSSCGSKASPKTPQAIWFEWYVKTPKLWEVCESRQKKSTYKQITNYMKLFLPNGFALDPTSETYSDDVMCIGQEAETNLYKFFEDHGVTRKHGSSVLKVLRELHRAGKLDDLKIKAYYAHVYAGTICDPAPSQLNQILAIRG</sequence>
<comment type="caution">
    <text evidence="1">The sequence shown here is derived from an EMBL/GenBank/DDBJ whole genome shotgun (WGS) entry which is preliminary data.</text>
</comment>
<dbReference type="AlphaFoldDB" id="A0A6A3I4X4"/>
<accession>A0A6A3I4X4</accession>
<reference evidence="1 2" key="1">
    <citation type="submission" date="2018-09" db="EMBL/GenBank/DDBJ databases">
        <title>Genomic investigation of the strawberry pathogen Phytophthora fragariae indicates pathogenicity is determined by transcriptional variation in three key races.</title>
        <authorList>
            <person name="Adams T.M."/>
            <person name="Armitage A.D."/>
            <person name="Sobczyk M.K."/>
            <person name="Bates H.J."/>
            <person name="Dunwell J.M."/>
            <person name="Nellist C.F."/>
            <person name="Harrison R.J."/>
        </authorList>
    </citation>
    <scope>NUCLEOTIDE SEQUENCE [LARGE SCALE GENOMIC DNA]</scope>
    <source>
        <strain evidence="1 2">SCRP324</strain>
    </source>
</reference>
<dbReference type="EMBL" id="QXFU01003469">
    <property type="protein sequence ID" value="KAE8975123.1"/>
    <property type="molecule type" value="Genomic_DNA"/>
</dbReference>
<name>A0A6A3I4X4_9STRA</name>
<gene>
    <name evidence="1" type="ORF">PR002_g25690</name>
</gene>
<proteinExistence type="predicted"/>
<evidence type="ECO:0000313" key="2">
    <source>
        <dbReference type="Proteomes" id="UP000435112"/>
    </source>
</evidence>
<dbReference type="OrthoDB" id="111655at2759"/>
<dbReference type="Proteomes" id="UP000435112">
    <property type="component" value="Unassembled WGS sequence"/>
</dbReference>
<organism evidence="1 2">
    <name type="scientific">Phytophthora rubi</name>
    <dbReference type="NCBI Taxonomy" id="129364"/>
    <lineage>
        <taxon>Eukaryota</taxon>
        <taxon>Sar</taxon>
        <taxon>Stramenopiles</taxon>
        <taxon>Oomycota</taxon>
        <taxon>Peronosporomycetes</taxon>
        <taxon>Peronosporales</taxon>
        <taxon>Peronosporaceae</taxon>
        <taxon>Phytophthora</taxon>
    </lineage>
</organism>
<evidence type="ECO:0000313" key="1">
    <source>
        <dbReference type="EMBL" id="KAE8975123.1"/>
    </source>
</evidence>